<evidence type="ECO:0000256" key="9">
    <source>
        <dbReference type="ARBA" id="ARBA00022989"/>
    </source>
</evidence>
<dbReference type="Proteomes" id="UP001050691">
    <property type="component" value="Unassembled WGS sequence"/>
</dbReference>
<dbReference type="InterPro" id="IPR026051">
    <property type="entry name" value="ALG1-like"/>
</dbReference>
<dbReference type="PANTHER" id="PTHR13036">
    <property type="entry name" value="BETA1,4 MANNOSYLTRANSFERASE"/>
    <property type="match status" value="1"/>
</dbReference>
<dbReference type="Gene3D" id="3.40.50.2000">
    <property type="entry name" value="Glycogen Phosphorylase B"/>
    <property type="match status" value="1"/>
</dbReference>
<evidence type="ECO:0000256" key="13">
    <source>
        <dbReference type="SAM" id="SignalP"/>
    </source>
</evidence>
<keyword evidence="10 12" id="KW-0472">Membrane</keyword>
<comment type="caution">
    <text evidence="14">The sequence shown here is derived from an EMBL/GenBank/DDBJ whole genome shotgun (WGS) entry which is preliminary data.</text>
</comment>
<feature type="chain" id="PRO_5043697157" description="Chitobiosyldiphosphodolichol beta-mannosyltransferase" evidence="13">
    <location>
        <begin position="16"/>
        <end position="473"/>
    </location>
</feature>
<keyword evidence="6" id="KW-0808">Transferase</keyword>
<accession>A0AAV5A6V4</accession>
<evidence type="ECO:0000256" key="4">
    <source>
        <dbReference type="ARBA" id="ARBA00015841"/>
    </source>
</evidence>
<evidence type="ECO:0000256" key="11">
    <source>
        <dbReference type="ARBA" id="ARBA00024899"/>
    </source>
</evidence>
<protein>
    <recommendedName>
        <fullName evidence="4">Chitobiosyldiphosphodolichol beta-mannosyltransferase</fullName>
        <ecNumber evidence="3">2.4.1.142</ecNumber>
    </recommendedName>
</protein>
<evidence type="ECO:0000256" key="12">
    <source>
        <dbReference type="SAM" id="Phobius"/>
    </source>
</evidence>
<comment type="pathway">
    <text evidence="2">Protein modification; protein glycosylation.</text>
</comment>
<sequence>MLLSLFLLFITLLIASRWHFRRRSVKRSAAIVVLGDFGRSPRMMYHTQSFAENDFETYVIAYQGSTVIPSLRKSPRVHFVYLPEPPAFISKLSPRFFILLAPFKIIFQISVILVALLFRLDQSPSFILLQNPPSIPTLPLVQLVSWIRNSKLIIDWHNLGYSILALKLGSHHPLVFFAKRLEMLCGRSAYAHLFVTSAMRNQLVAQWYLQGKKIVLYDRPPSQFHRCLPSETHNLFVQLIDSIQPSVNDIFPHYSVPTSTPFTHASPHPLSSHSLREDRPALIVSSTSWSEDEDFNILLTALRNYEHSVRERNDLPNALFMITGKGPLKSFYMNKILDLESTENWQHVRCRSIWLEPEHYPVLLGSADLGICLHASSSALDLPMKVVDMFGCSLPVLALDFKCLPELVINGKNGLVFQTADDLTNLLVMTLKNFPTAEKLQAMRAFFDNPNAEWDWCSWRENWSRVLLPIVAN</sequence>
<evidence type="ECO:0000256" key="8">
    <source>
        <dbReference type="ARBA" id="ARBA00022824"/>
    </source>
</evidence>
<dbReference type="EC" id="2.4.1.142" evidence="3"/>
<comment type="subcellular location">
    <subcellularLocation>
        <location evidence="1">Endoplasmic reticulum membrane</location>
        <topology evidence="1">Single-pass membrane protein</topology>
    </subcellularLocation>
</comment>
<dbReference type="Pfam" id="PF13692">
    <property type="entry name" value="Glyco_trans_1_4"/>
    <property type="match status" value="1"/>
</dbReference>
<organism evidence="14 15">
    <name type="scientific">Clathrus columnatus</name>
    <dbReference type="NCBI Taxonomy" id="1419009"/>
    <lineage>
        <taxon>Eukaryota</taxon>
        <taxon>Fungi</taxon>
        <taxon>Dikarya</taxon>
        <taxon>Basidiomycota</taxon>
        <taxon>Agaricomycotina</taxon>
        <taxon>Agaricomycetes</taxon>
        <taxon>Phallomycetidae</taxon>
        <taxon>Phallales</taxon>
        <taxon>Clathraceae</taxon>
        <taxon>Clathrus</taxon>
    </lineage>
</organism>
<evidence type="ECO:0000256" key="7">
    <source>
        <dbReference type="ARBA" id="ARBA00022692"/>
    </source>
</evidence>
<evidence type="ECO:0000256" key="1">
    <source>
        <dbReference type="ARBA" id="ARBA00004389"/>
    </source>
</evidence>
<name>A0AAV5A6V4_9AGAM</name>
<dbReference type="EMBL" id="BPWL01000004">
    <property type="protein sequence ID" value="GJJ09397.1"/>
    <property type="molecule type" value="Genomic_DNA"/>
</dbReference>
<evidence type="ECO:0000256" key="10">
    <source>
        <dbReference type="ARBA" id="ARBA00023136"/>
    </source>
</evidence>
<evidence type="ECO:0000313" key="14">
    <source>
        <dbReference type="EMBL" id="GJJ09397.1"/>
    </source>
</evidence>
<keyword evidence="15" id="KW-1185">Reference proteome</keyword>
<dbReference type="GO" id="GO:0004578">
    <property type="term" value="F:chitobiosyldiphosphodolichol beta-mannosyltransferase activity"/>
    <property type="evidence" value="ECO:0007669"/>
    <property type="project" value="UniProtKB-EC"/>
</dbReference>
<dbReference type="AlphaFoldDB" id="A0AAV5A6V4"/>
<evidence type="ECO:0000256" key="2">
    <source>
        <dbReference type="ARBA" id="ARBA00004922"/>
    </source>
</evidence>
<dbReference type="SUPFAM" id="SSF53756">
    <property type="entry name" value="UDP-Glycosyltransferase/glycogen phosphorylase"/>
    <property type="match status" value="1"/>
</dbReference>
<comment type="function">
    <text evidence="11">Participates in the formation of the lipid-linked precursor oligosaccharide for N-glycosylation. Involved in assembling the dolichol-pyrophosphate-GlcNAc(2)-Man(5) intermediate on the cytoplasmic surface of the ER.</text>
</comment>
<feature type="signal peptide" evidence="13">
    <location>
        <begin position="1"/>
        <end position="15"/>
    </location>
</feature>
<keyword evidence="9 12" id="KW-1133">Transmembrane helix</keyword>
<reference evidence="14" key="1">
    <citation type="submission" date="2021-10" db="EMBL/GenBank/DDBJ databases">
        <title>De novo Genome Assembly of Clathrus columnatus (Basidiomycota, Fungi) Using Illumina and Nanopore Sequence Data.</title>
        <authorList>
            <person name="Ogiso-Tanaka E."/>
            <person name="Itagaki H."/>
            <person name="Hosoya T."/>
            <person name="Hosaka K."/>
        </authorList>
    </citation>
    <scope>NUCLEOTIDE SEQUENCE</scope>
    <source>
        <strain evidence="14">MO-923</strain>
    </source>
</reference>
<evidence type="ECO:0000256" key="5">
    <source>
        <dbReference type="ARBA" id="ARBA00022676"/>
    </source>
</evidence>
<keyword evidence="5" id="KW-0328">Glycosyltransferase</keyword>
<evidence type="ECO:0000313" key="15">
    <source>
        <dbReference type="Proteomes" id="UP001050691"/>
    </source>
</evidence>
<keyword evidence="8" id="KW-0256">Endoplasmic reticulum</keyword>
<keyword evidence="13" id="KW-0732">Signal</keyword>
<dbReference type="GO" id="GO:0005789">
    <property type="term" value="C:endoplasmic reticulum membrane"/>
    <property type="evidence" value="ECO:0007669"/>
    <property type="project" value="UniProtKB-SubCell"/>
</dbReference>
<evidence type="ECO:0000256" key="6">
    <source>
        <dbReference type="ARBA" id="ARBA00022679"/>
    </source>
</evidence>
<feature type="transmembrane region" description="Helical" evidence="12">
    <location>
        <begin position="96"/>
        <end position="118"/>
    </location>
</feature>
<dbReference type="PANTHER" id="PTHR13036:SF0">
    <property type="entry name" value="CHITOBIOSYLDIPHOSPHODOLICHOL BETA-MANNOSYLTRANSFERASE"/>
    <property type="match status" value="1"/>
</dbReference>
<keyword evidence="7 12" id="KW-0812">Transmembrane</keyword>
<proteinExistence type="predicted"/>
<gene>
    <name evidence="14" type="ORF">Clacol_003619</name>
</gene>
<evidence type="ECO:0000256" key="3">
    <source>
        <dbReference type="ARBA" id="ARBA00012611"/>
    </source>
</evidence>